<comment type="caution">
    <text evidence="6">The sequence shown here is derived from an EMBL/GenBank/DDBJ whole genome shotgun (WGS) entry which is preliminary data.</text>
</comment>
<organism evidence="6 7">
    <name type="scientific">Vibrio inusitatus NBRC 102082</name>
    <dbReference type="NCBI Taxonomy" id="1219070"/>
    <lineage>
        <taxon>Bacteria</taxon>
        <taxon>Pseudomonadati</taxon>
        <taxon>Pseudomonadota</taxon>
        <taxon>Gammaproteobacteria</taxon>
        <taxon>Vibrionales</taxon>
        <taxon>Vibrionaceae</taxon>
        <taxon>Vibrio</taxon>
    </lineage>
</organism>
<dbReference type="SUPFAM" id="SSF53822">
    <property type="entry name" value="Periplasmic binding protein-like I"/>
    <property type="match status" value="1"/>
</dbReference>
<dbReference type="InterPro" id="IPR046335">
    <property type="entry name" value="LacI/GalR-like_sensor"/>
</dbReference>
<feature type="domain" description="HTH cro/C1-type" evidence="5">
    <location>
        <begin position="3"/>
        <end position="50"/>
    </location>
</feature>
<dbReference type="SUPFAM" id="SSF47413">
    <property type="entry name" value="lambda repressor-like DNA-binding domains"/>
    <property type="match status" value="1"/>
</dbReference>
<dbReference type="InterPro" id="IPR000843">
    <property type="entry name" value="HTH_LacI"/>
</dbReference>
<dbReference type="Gene3D" id="3.40.50.2300">
    <property type="match status" value="2"/>
</dbReference>
<evidence type="ECO:0000256" key="3">
    <source>
        <dbReference type="ARBA" id="ARBA00023163"/>
    </source>
</evidence>
<keyword evidence="7" id="KW-1185">Reference proteome</keyword>
<accession>A0A4Y3HXS0</accession>
<dbReference type="PROSITE" id="PS50943">
    <property type="entry name" value="HTH_CROC1"/>
    <property type="match status" value="1"/>
</dbReference>
<proteinExistence type="predicted"/>
<dbReference type="SMART" id="SM00354">
    <property type="entry name" value="HTH_LACI"/>
    <property type="match status" value="1"/>
</dbReference>
<dbReference type="CDD" id="cd06270">
    <property type="entry name" value="PBP1_GalS-like"/>
    <property type="match status" value="1"/>
</dbReference>
<evidence type="ECO:0000256" key="1">
    <source>
        <dbReference type="ARBA" id="ARBA00023015"/>
    </source>
</evidence>
<protein>
    <submittedName>
        <fullName evidence="6">Transcriptional regulator</fullName>
    </submittedName>
</protein>
<dbReference type="AlphaFoldDB" id="A0A4Y3HXS0"/>
<keyword evidence="2" id="KW-0238">DNA-binding</keyword>
<dbReference type="Gene3D" id="1.10.260.40">
    <property type="entry name" value="lambda repressor-like DNA-binding domains"/>
    <property type="match status" value="1"/>
</dbReference>
<dbReference type="InterPro" id="IPR010982">
    <property type="entry name" value="Lambda_DNA-bd_dom_sf"/>
</dbReference>
<evidence type="ECO:0000259" key="4">
    <source>
        <dbReference type="PROSITE" id="PS50932"/>
    </source>
</evidence>
<dbReference type="EMBL" id="BJLF01000008">
    <property type="protein sequence ID" value="GEA51074.1"/>
    <property type="molecule type" value="Genomic_DNA"/>
</dbReference>
<evidence type="ECO:0000256" key="2">
    <source>
        <dbReference type="ARBA" id="ARBA00023125"/>
    </source>
</evidence>
<dbReference type="PRINTS" id="PR00036">
    <property type="entry name" value="HTHLACI"/>
</dbReference>
<evidence type="ECO:0000313" key="6">
    <source>
        <dbReference type="EMBL" id="GEA51074.1"/>
    </source>
</evidence>
<gene>
    <name evidence="6" type="primary">galR</name>
    <name evidence="6" type="ORF">VIN01S_18780</name>
</gene>
<dbReference type="CDD" id="cd01392">
    <property type="entry name" value="HTH_LacI"/>
    <property type="match status" value="1"/>
</dbReference>
<dbReference type="Pfam" id="PF13377">
    <property type="entry name" value="Peripla_BP_3"/>
    <property type="match status" value="1"/>
</dbReference>
<dbReference type="OrthoDB" id="9798934at2"/>
<evidence type="ECO:0000313" key="7">
    <source>
        <dbReference type="Proteomes" id="UP000318717"/>
    </source>
</evidence>
<keyword evidence="3" id="KW-0804">Transcription</keyword>
<dbReference type="RefSeq" id="WP_141345403.1">
    <property type="nucleotide sequence ID" value="NZ_BJLF01000008.1"/>
</dbReference>
<dbReference type="PANTHER" id="PTHR30146">
    <property type="entry name" value="LACI-RELATED TRANSCRIPTIONAL REPRESSOR"/>
    <property type="match status" value="1"/>
</dbReference>
<sequence>MATIKDVSELAGVSQATVSRVVNGTTRVSHTKKLKVEKAIRELGYKLSAFGRTPSNTRTGSIGIIVPELGGPFYSEILNNIESTLSRYGYHTIVTSGQSSEHCQKESIEFLLGRRVDGIILLTPNLTDDYLINLEDQGVPLVVLNRTIPELPRSCINIDNELGGRIAVQHLIKQGHTSIACISGPLSEADARARLLGYRKALEEADIAYDEMLVCEGEYTETSGKTVMAKLLRRERGFTAVFACNDHMAFGAYETLREEGISVPDDISLIGFDNVNFARYLTPALTTVSFPIKEMCMEAVELMFQKLNKTQTQVRYRLLPSLVIRDSVVEKSLIHS</sequence>
<dbReference type="InterPro" id="IPR028082">
    <property type="entry name" value="Peripla_BP_I"/>
</dbReference>
<evidence type="ECO:0000259" key="5">
    <source>
        <dbReference type="PROSITE" id="PS50943"/>
    </source>
</evidence>
<name>A0A4Y3HXS0_9VIBR</name>
<keyword evidence="1" id="KW-0805">Transcription regulation</keyword>
<dbReference type="Proteomes" id="UP000318717">
    <property type="component" value="Unassembled WGS sequence"/>
</dbReference>
<dbReference type="Pfam" id="PF00356">
    <property type="entry name" value="LacI"/>
    <property type="match status" value="1"/>
</dbReference>
<dbReference type="GO" id="GO:0000976">
    <property type="term" value="F:transcription cis-regulatory region binding"/>
    <property type="evidence" value="ECO:0007669"/>
    <property type="project" value="TreeGrafter"/>
</dbReference>
<dbReference type="GO" id="GO:0003700">
    <property type="term" value="F:DNA-binding transcription factor activity"/>
    <property type="evidence" value="ECO:0007669"/>
    <property type="project" value="TreeGrafter"/>
</dbReference>
<dbReference type="PANTHER" id="PTHR30146:SF109">
    <property type="entry name" value="HTH-TYPE TRANSCRIPTIONAL REGULATOR GALS"/>
    <property type="match status" value="1"/>
</dbReference>
<dbReference type="InterPro" id="IPR001387">
    <property type="entry name" value="Cro/C1-type_HTH"/>
</dbReference>
<reference evidence="6 7" key="1">
    <citation type="submission" date="2019-06" db="EMBL/GenBank/DDBJ databases">
        <title>Whole genome shotgun sequence of Vibrio inusitatus NBRC 102082.</title>
        <authorList>
            <person name="Hosoyama A."/>
            <person name="Uohara A."/>
            <person name="Ohji S."/>
            <person name="Ichikawa N."/>
        </authorList>
    </citation>
    <scope>NUCLEOTIDE SEQUENCE [LARGE SCALE GENOMIC DNA]</scope>
    <source>
        <strain evidence="6 7">NBRC 102082</strain>
    </source>
</reference>
<dbReference type="PROSITE" id="PS50932">
    <property type="entry name" value="HTH_LACI_2"/>
    <property type="match status" value="1"/>
</dbReference>
<feature type="domain" description="HTH lacI-type" evidence="4">
    <location>
        <begin position="2"/>
        <end position="56"/>
    </location>
</feature>